<dbReference type="Proteomes" id="UP001619887">
    <property type="component" value="Unassembled WGS sequence"/>
</dbReference>
<dbReference type="EMBL" id="JBIYXZ010002074">
    <property type="protein sequence ID" value="KAL3058862.1"/>
    <property type="molecule type" value="Genomic_DNA"/>
</dbReference>
<accession>A0ABD2GYG4</accession>
<reference evidence="1 2" key="1">
    <citation type="journal article" date="2022" name="G3 (Bethesda)">
        <title>Evaluating Illumina-, Nanopore-, and PacBio-based genome assembly strategies with the bald notothen, Trematomus borchgrevinki.</title>
        <authorList>
            <person name="Rayamajhi N."/>
            <person name="Cheng C.C."/>
            <person name="Catchen J.M."/>
        </authorList>
    </citation>
    <scope>NUCLEOTIDE SEQUENCE [LARGE SCALE GENOMIC DNA]</scope>
    <source>
        <strain evidence="1">AGRC-2024</strain>
    </source>
</reference>
<evidence type="ECO:0000313" key="2">
    <source>
        <dbReference type="Proteomes" id="UP001619887"/>
    </source>
</evidence>
<name>A0ABD2GYG4_PAGBO</name>
<organism evidence="1 2">
    <name type="scientific">Pagothenia borchgrevinki</name>
    <name type="common">Bald rockcod</name>
    <name type="synonym">Trematomus borchgrevinki</name>
    <dbReference type="NCBI Taxonomy" id="8213"/>
    <lineage>
        <taxon>Eukaryota</taxon>
        <taxon>Metazoa</taxon>
        <taxon>Chordata</taxon>
        <taxon>Craniata</taxon>
        <taxon>Vertebrata</taxon>
        <taxon>Euteleostomi</taxon>
        <taxon>Actinopterygii</taxon>
        <taxon>Neopterygii</taxon>
        <taxon>Teleostei</taxon>
        <taxon>Neoteleostei</taxon>
        <taxon>Acanthomorphata</taxon>
        <taxon>Eupercaria</taxon>
        <taxon>Perciformes</taxon>
        <taxon>Notothenioidei</taxon>
        <taxon>Nototheniidae</taxon>
        <taxon>Pagothenia</taxon>
    </lineage>
</organism>
<dbReference type="AlphaFoldDB" id="A0ABD2GYG4"/>
<sequence>MMNDWTEQLDAPVESQSPTSSLIIVWRYDQKTEERLCCYCLILYECIESERADLRVFSMCLADQQAGIPSGMLVTEQSDKGVGFGAGMIGGREGQIPLKPCLLQETTEGEWL</sequence>
<evidence type="ECO:0000313" key="1">
    <source>
        <dbReference type="EMBL" id="KAL3058862.1"/>
    </source>
</evidence>
<comment type="caution">
    <text evidence="1">The sequence shown here is derived from an EMBL/GenBank/DDBJ whole genome shotgun (WGS) entry which is preliminary data.</text>
</comment>
<protein>
    <submittedName>
        <fullName evidence="1">Uncharacterized protein</fullName>
    </submittedName>
</protein>
<reference evidence="1 2" key="2">
    <citation type="journal article" date="2024" name="G3 (Bethesda)">
        <title>The genome of the cryopelagic Antarctic bald notothen, Trematomus borchgrevinki.</title>
        <authorList>
            <person name="Rayamajhi N."/>
            <person name="Rivera-Colon A.G."/>
            <person name="Minhas B.F."/>
            <person name="Cheng C.C."/>
            <person name="Catchen J.M."/>
        </authorList>
    </citation>
    <scope>NUCLEOTIDE SEQUENCE [LARGE SCALE GENOMIC DNA]</scope>
    <source>
        <strain evidence="1">AGRC-2024</strain>
    </source>
</reference>
<gene>
    <name evidence="1" type="ORF">OYC64_010912</name>
</gene>
<proteinExistence type="predicted"/>
<keyword evidence="2" id="KW-1185">Reference proteome</keyword>